<protein>
    <recommendedName>
        <fullName evidence="4">Flp pilus-assembly TadG-like N-terminal domain-containing protein</fullName>
    </recommendedName>
</protein>
<dbReference type="RefSeq" id="WP_274324555.1">
    <property type="nucleotide sequence ID" value="NZ_CP118158.1"/>
</dbReference>
<name>A0ABD5Y0W6_9EURY</name>
<accession>A0ABD5Y0W6</accession>
<dbReference type="Proteomes" id="UP001596432">
    <property type="component" value="Unassembled WGS sequence"/>
</dbReference>
<dbReference type="Pfam" id="PF23922">
    <property type="entry name" value="DUF7261"/>
    <property type="match status" value="1"/>
</dbReference>
<keyword evidence="1" id="KW-0472">Membrane</keyword>
<dbReference type="GeneID" id="78819201"/>
<evidence type="ECO:0000313" key="2">
    <source>
        <dbReference type="EMBL" id="MFC7138955.1"/>
    </source>
</evidence>
<evidence type="ECO:0000313" key="3">
    <source>
        <dbReference type="Proteomes" id="UP001596432"/>
    </source>
</evidence>
<dbReference type="AlphaFoldDB" id="A0ABD5Y0W6"/>
<dbReference type="EMBL" id="JBHTAS010000001">
    <property type="protein sequence ID" value="MFC7138955.1"/>
    <property type="molecule type" value="Genomic_DNA"/>
</dbReference>
<sequence>MADLRPEVGGPDRDRGQIILVGAFALAVVFIALALVMNAAIYTENLATRSESAETSNAHAFHRATETAATDAFRYAHSHHSGDHDALNQSVTDAMETYHNATRRQQAAHAQLTNVSVATTPGINVTNDPSDLGNGGTGDWTLVDGVSNTRKFRVGVQSWSGTDSDELWVVAGDHETWYLNVSYNTTTSAYEVGVNDSGSYQSCTNTATLPLTVDVSSGTVGGTSCPALDLGSVSGSYDLKIRNGSVADGKYTMVVDGTPTGELSSSEYENVLYSMSVDLVYWSSDVRYRSTIRVAPGESDG</sequence>
<gene>
    <name evidence="2" type="ORF">ACFQMA_03770</name>
</gene>
<evidence type="ECO:0000256" key="1">
    <source>
        <dbReference type="SAM" id="Phobius"/>
    </source>
</evidence>
<keyword evidence="1" id="KW-1133">Transmembrane helix</keyword>
<evidence type="ECO:0008006" key="4">
    <source>
        <dbReference type="Google" id="ProtNLM"/>
    </source>
</evidence>
<keyword evidence="3" id="KW-1185">Reference proteome</keyword>
<feature type="transmembrane region" description="Helical" evidence="1">
    <location>
        <begin position="18"/>
        <end position="42"/>
    </location>
</feature>
<comment type="caution">
    <text evidence="2">The sequence shown here is derived from an EMBL/GenBank/DDBJ whole genome shotgun (WGS) entry which is preliminary data.</text>
</comment>
<dbReference type="InterPro" id="IPR055685">
    <property type="entry name" value="DUF7261"/>
</dbReference>
<organism evidence="2 3">
    <name type="scientific">Halosimplex aquaticum</name>
    <dbReference type="NCBI Taxonomy" id="3026162"/>
    <lineage>
        <taxon>Archaea</taxon>
        <taxon>Methanobacteriati</taxon>
        <taxon>Methanobacteriota</taxon>
        <taxon>Stenosarchaea group</taxon>
        <taxon>Halobacteria</taxon>
        <taxon>Halobacteriales</taxon>
        <taxon>Haloarculaceae</taxon>
        <taxon>Halosimplex</taxon>
    </lineage>
</organism>
<keyword evidence="1" id="KW-0812">Transmembrane</keyword>
<reference evidence="2 3" key="1">
    <citation type="journal article" date="2019" name="Int. J. Syst. Evol. Microbiol.">
        <title>The Global Catalogue of Microorganisms (GCM) 10K type strain sequencing project: providing services to taxonomists for standard genome sequencing and annotation.</title>
        <authorList>
            <consortium name="The Broad Institute Genomics Platform"/>
            <consortium name="The Broad Institute Genome Sequencing Center for Infectious Disease"/>
            <person name="Wu L."/>
            <person name="Ma J."/>
        </authorList>
    </citation>
    <scope>NUCLEOTIDE SEQUENCE [LARGE SCALE GENOMIC DNA]</scope>
    <source>
        <strain evidence="2 3">XZYJT29</strain>
    </source>
</reference>
<proteinExistence type="predicted"/>